<evidence type="ECO:0000313" key="3">
    <source>
        <dbReference type="Proteomes" id="UP000030129"/>
    </source>
</evidence>
<proteinExistence type="predicted"/>
<feature type="chain" id="PRO_5002002429" description="Outer membrane protein beta-barrel domain-containing protein" evidence="1">
    <location>
        <begin position="19"/>
        <end position="227"/>
    </location>
</feature>
<evidence type="ECO:0000256" key="1">
    <source>
        <dbReference type="SAM" id="SignalP"/>
    </source>
</evidence>
<name>A0A0A2LTN3_9FLAO</name>
<sequence length="227" mass="25223">MKKNYFLFLLFICFYANAQAPKGVFLAGGINQASLNSDQLTADGSIGYHLGAAINFGYNLNFNYEFGILYSRNVLSLPYVSGVSPDFTDSGNQKYNVDTIDMNFMFNYYVIQPEYNKMFFGPQAGLTVGITNGEWTPAKGASTTNQTYEYGLTQNSFQGVPDFNLSTSFGIVGGFNDFRASLKYNLGLTNALSGVENNERDQYNLYTGPDFKGKLSSVSFTLYYKIL</sequence>
<reference evidence="2 3" key="1">
    <citation type="submission" date="2013-09" db="EMBL/GenBank/DDBJ databases">
        <authorList>
            <person name="Zeng Z."/>
            <person name="Chen C."/>
        </authorList>
    </citation>
    <scope>NUCLEOTIDE SEQUENCE [LARGE SCALE GENOMIC DNA]</scope>
    <source>
        <strain evidence="2 3">F44-8</strain>
    </source>
</reference>
<gene>
    <name evidence="2" type="ORF">Q763_04830</name>
</gene>
<protein>
    <recommendedName>
        <fullName evidence="4">Outer membrane protein beta-barrel domain-containing protein</fullName>
    </recommendedName>
</protein>
<organism evidence="2 3">
    <name type="scientific">Flavobacterium beibuense F44-8</name>
    <dbReference type="NCBI Taxonomy" id="1406840"/>
    <lineage>
        <taxon>Bacteria</taxon>
        <taxon>Pseudomonadati</taxon>
        <taxon>Bacteroidota</taxon>
        <taxon>Flavobacteriia</taxon>
        <taxon>Flavobacteriales</taxon>
        <taxon>Flavobacteriaceae</taxon>
        <taxon>Flavobacterium</taxon>
    </lineage>
</organism>
<accession>A0A0A2LTN3</accession>
<dbReference type="AlphaFoldDB" id="A0A0A2LTN3"/>
<keyword evidence="1" id="KW-0732">Signal</keyword>
<feature type="signal peptide" evidence="1">
    <location>
        <begin position="1"/>
        <end position="18"/>
    </location>
</feature>
<comment type="caution">
    <text evidence="2">The sequence shown here is derived from an EMBL/GenBank/DDBJ whole genome shotgun (WGS) entry which is preliminary data.</text>
</comment>
<dbReference type="Proteomes" id="UP000030129">
    <property type="component" value="Unassembled WGS sequence"/>
</dbReference>
<dbReference type="EMBL" id="JRLV01000004">
    <property type="protein sequence ID" value="KGO83339.1"/>
    <property type="molecule type" value="Genomic_DNA"/>
</dbReference>
<evidence type="ECO:0008006" key="4">
    <source>
        <dbReference type="Google" id="ProtNLM"/>
    </source>
</evidence>
<keyword evidence="3" id="KW-1185">Reference proteome</keyword>
<dbReference type="STRING" id="1406840.Q763_04830"/>
<dbReference type="RefSeq" id="WP_035131726.1">
    <property type="nucleotide sequence ID" value="NZ_JRLV01000004.1"/>
</dbReference>
<evidence type="ECO:0000313" key="2">
    <source>
        <dbReference type="EMBL" id="KGO83339.1"/>
    </source>
</evidence>